<dbReference type="GO" id="GO:0007165">
    <property type="term" value="P:signal transduction"/>
    <property type="evidence" value="ECO:0007669"/>
    <property type="project" value="UniProtKB-KW"/>
</dbReference>
<dbReference type="SUPFAM" id="SSF58104">
    <property type="entry name" value="Methyl-accepting chemotaxis protein (MCP) signaling domain"/>
    <property type="match status" value="1"/>
</dbReference>
<evidence type="ECO:0000256" key="1">
    <source>
        <dbReference type="ARBA" id="ARBA00022500"/>
    </source>
</evidence>
<reference evidence="9 10" key="1">
    <citation type="submission" date="2017-10" db="EMBL/GenBank/DDBJ databases">
        <title>Genomics of the genus Arcobacter.</title>
        <authorList>
            <person name="Perez-Cataluna A."/>
            <person name="Figueras M.J."/>
        </authorList>
    </citation>
    <scope>NUCLEOTIDE SEQUENCE [LARGE SCALE GENOMIC DNA]</scope>
    <source>
        <strain evidence="9 10">DSM 24636</strain>
    </source>
</reference>
<feature type="transmembrane region" description="Helical" evidence="6">
    <location>
        <begin position="187"/>
        <end position="208"/>
    </location>
</feature>
<keyword evidence="6" id="KW-0812">Transmembrane</keyword>
<feature type="region of interest" description="Disordered" evidence="5">
    <location>
        <begin position="613"/>
        <end position="649"/>
    </location>
</feature>
<organism evidence="9 10">
    <name type="scientific">Halarcobacter anaerophilus</name>
    <dbReference type="NCBI Taxonomy" id="877500"/>
    <lineage>
        <taxon>Bacteria</taxon>
        <taxon>Pseudomonadati</taxon>
        <taxon>Campylobacterota</taxon>
        <taxon>Epsilonproteobacteria</taxon>
        <taxon>Campylobacterales</taxon>
        <taxon>Arcobacteraceae</taxon>
        <taxon>Halarcobacter</taxon>
    </lineage>
</organism>
<evidence type="ECO:0000256" key="4">
    <source>
        <dbReference type="SAM" id="Coils"/>
    </source>
</evidence>
<dbReference type="InterPro" id="IPR024478">
    <property type="entry name" value="HlyB_4HB_MCP"/>
</dbReference>
<feature type="coiled-coil region" evidence="4">
    <location>
        <begin position="399"/>
        <end position="461"/>
    </location>
</feature>
<evidence type="ECO:0000313" key="9">
    <source>
        <dbReference type="EMBL" id="RXJ64395.1"/>
    </source>
</evidence>
<feature type="domain" description="HAMP" evidence="8">
    <location>
        <begin position="272"/>
        <end position="319"/>
    </location>
</feature>
<evidence type="ECO:0000259" key="7">
    <source>
        <dbReference type="PROSITE" id="PS50111"/>
    </source>
</evidence>
<keyword evidence="10" id="KW-1185">Reference proteome</keyword>
<sequence length="649" mass="72142">MNNLSTKVKLSILVLVTLVTLLILGVMSIFQLKKVNNGLDTVYNDRVIPLEQLKIIADEYAVNIVDTTHQTRNGNITFEKCIENISSAEEKIKKQWNAYISTKLTKKEQKLAHETEKLMQKGSEVASKIKNACKQGNSDLITRITIEDLYPKIDPIGEKIAQLIKLQLEEAKKETNKAIEVYNISKIITVSTIVVTLLLIIFLAFLIITDITKKLTLFKEGLISFFAYLNREKDNVENIKIDSKDEFGQMSKVVNENIERTKKGIEEDKELINEAINVLGEFEQGDLSQRLKINVDNPALAELKNVLNQMADILETNIDNILNILNEYSSYNYLNKIPVNQLKKHLLNLANGVNELGDSITSMLIENKTNGLTLDKSSDILLENVDKLNDSSNAAASSLEETAAALEEITSNIRNNTENIAKMSEFSDEVTKSATKGENLANETTSAMDEINEQVNSINEAITVIDQIAFQTNILSLNAAVEAATAGEAGKGFAVVAQEVRNLAARSAEAAKEIKELVETATTKANSGKEIASSMINGYKLLNENISHTTNLISDIENASKEQLLGIEQINDAVNQLDQQTQKNAMVASETHDVALVTDDIAKLIVKKADEKEFSGKDKVQAEKIERTKTETKKETKKKDKKEDTWESF</sequence>
<evidence type="ECO:0000256" key="5">
    <source>
        <dbReference type="SAM" id="MobiDB-lite"/>
    </source>
</evidence>
<dbReference type="OrthoDB" id="5348498at2"/>
<protein>
    <submittedName>
        <fullName evidence="9">Chemotaxis protein</fullName>
    </submittedName>
</protein>
<dbReference type="InterPro" id="IPR003660">
    <property type="entry name" value="HAMP_dom"/>
</dbReference>
<keyword evidence="6" id="KW-0472">Membrane</keyword>
<dbReference type="PANTHER" id="PTHR43531">
    <property type="entry name" value="PROTEIN ICFG"/>
    <property type="match status" value="1"/>
</dbReference>
<feature type="transmembrane region" description="Helical" evidence="6">
    <location>
        <begin position="12"/>
        <end position="30"/>
    </location>
</feature>
<evidence type="ECO:0000256" key="6">
    <source>
        <dbReference type="SAM" id="Phobius"/>
    </source>
</evidence>
<evidence type="ECO:0000259" key="8">
    <source>
        <dbReference type="PROSITE" id="PS50885"/>
    </source>
</evidence>
<evidence type="ECO:0000256" key="2">
    <source>
        <dbReference type="ARBA" id="ARBA00029447"/>
    </source>
</evidence>
<accession>A0A4Q0Y4E0</accession>
<keyword evidence="3" id="KW-0807">Transducer</keyword>
<dbReference type="PANTHER" id="PTHR43531:SF11">
    <property type="entry name" value="METHYL-ACCEPTING CHEMOTAXIS PROTEIN 3"/>
    <property type="match status" value="1"/>
</dbReference>
<keyword evidence="4" id="KW-0175">Coiled coil</keyword>
<comment type="caution">
    <text evidence="9">The sequence shown here is derived from an EMBL/GenBank/DDBJ whole genome shotgun (WGS) entry which is preliminary data.</text>
</comment>
<dbReference type="Proteomes" id="UP000290191">
    <property type="component" value="Unassembled WGS sequence"/>
</dbReference>
<name>A0A4Q0Y4E0_9BACT</name>
<dbReference type="GO" id="GO:0005886">
    <property type="term" value="C:plasma membrane"/>
    <property type="evidence" value="ECO:0007669"/>
    <property type="project" value="TreeGrafter"/>
</dbReference>
<evidence type="ECO:0000256" key="3">
    <source>
        <dbReference type="PROSITE-ProRule" id="PRU00284"/>
    </source>
</evidence>
<dbReference type="GO" id="GO:0004888">
    <property type="term" value="F:transmembrane signaling receptor activity"/>
    <property type="evidence" value="ECO:0007669"/>
    <property type="project" value="TreeGrafter"/>
</dbReference>
<dbReference type="GO" id="GO:0006935">
    <property type="term" value="P:chemotaxis"/>
    <property type="evidence" value="ECO:0007669"/>
    <property type="project" value="UniProtKB-KW"/>
</dbReference>
<dbReference type="EMBL" id="PDKO01000001">
    <property type="protein sequence ID" value="RXJ64395.1"/>
    <property type="molecule type" value="Genomic_DNA"/>
</dbReference>
<dbReference type="AlphaFoldDB" id="A0A4Q0Y4E0"/>
<dbReference type="InterPro" id="IPR051310">
    <property type="entry name" value="MCP_chemotaxis"/>
</dbReference>
<keyword evidence="1" id="KW-0145">Chemotaxis</keyword>
<evidence type="ECO:0000313" key="10">
    <source>
        <dbReference type="Proteomes" id="UP000290191"/>
    </source>
</evidence>
<keyword evidence="6" id="KW-1133">Transmembrane helix</keyword>
<dbReference type="PROSITE" id="PS50885">
    <property type="entry name" value="HAMP"/>
    <property type="match status" value="1"/>
</dbReference>
<dbReference type="Pfam" id="PF12729">
    <property type="entry name" value="4HB_MCP_1"/>
    <property type="match status" value="1"/>
</dbReference>
<dbReference type="STRING" id="877500.GCA_000935065_02764"/>
<dbReference type="InterPro" id="IPR004089">
    <property type="entry name" value="MCPsignal_dom"/>
</dbReference>
<dbReference type="Gene3D" id="6.10.340.10">
    <property type="match status" value="1"/>
</dbReference>
<dbReference type="Gene3D" id="1.10.287.950">
    <property type="entry name" value="Methyl-accepting chemotaxis protein"/>
    <property type="match status" value="1"/>
</dbReference>
<comment type="similarity">
    <text evidence="2">Belongs to the methyl-accepting chemotaxis (MCP) protein family.</text>
</comment>
<gene>
    <name evidence="9" type="ORF">CRV06_00100</name>
</gene>
<dbReference type="PROSITE" id="PS50111">
    <property type="entry name" value="CHEMOTAXIS_TRANSDUC_2"/>
    <property type="match status" value="1"/>
</dbReference>
<feature type="domain" description="Methyl-accepting transducer" evidence="7">
    <location>
        <begin position="370"/>
        <end position="599"/>
    </location>
</feature>
<dbReference type="Pfam" id="PF00015">
    <property type="entry name" value="MCPsignal"/>
    <property type="match status" value="1"/>
</dbReference>
<dbReference type="SMART" id="SM00283">
    <property type="entry name" value="MA"/>
    <property type="match status" value="1"/>
</dbReference>
<proteinExistence type="inferred from homology"/>
<dbReference type="RefSeq" id="WP_129080838.1">
    <property type="nucleotide sequence ID" value="NZ_CP041070.1"/>
</dbReference>